<protein>
    <submittedName>
        <fullName evidence="2">Uncharacterized protein</fullName>
    </submittedName>
</protein>
<gene>
    <name evidence="2" type="ORF">C2E21_9384</name>
</gene>
<evidence type="ECO:0000313" key="3">
    <source>
        <dbReference type="Proteomes" id="UP000239899"/>
    </source>
</evidence>
<comment type="caution">
    <text evidence="2">The sequence shown here is derived from an EMBL/GenBank/DDBJ whole genome shotgun (WGS) entry which is preliminary data.</text>
</comment>
<reference evidence="2 3" key="1">
    <citation type="journal article" date="2018" name="Plant J.">
        <title>Genome sequences of Chlorella sorokiniana UTEX 1602 and Micractinium conductrix SAG 241.80: implications to maltose excretion by a green alga.</title>
        <authorList>
            <person name="Arriola M.B."/>
            <person name="Velmurugan N."/>
            <person name="Zhang Y."/>
            <person name="Plunkett M.H."/>
            <person name="Hondzo H."/>
            <person name="Barney B.M."/>
        </authorList>
    </citation>
    <scope>NUCLEOTIDE SEQUENCE [LARGE SCALE GENOMIC DNA]</scope>
    <source>
        <strain evidence="3">UTEX 1602</strain>
    </source>
</reference>
<dbReference type="OrthoDB" id="10662111at2759"/>
<keyword evidence="3" id="KW-1185">Reference proteome</keyword>
<dbReference type="EMBL" id="LHPG02000027">
    <property type="protein sequence ID" value="PRW05926.1"/>
    <property type="molecule type" value="Genomic_DNA"/>
</dbReference>
<feature type="compositionally biased region" description="Polar residues" evidence="1">
    <location>
        <begin position="83"/>
        <end position="95"/>
    </location>
</feature>
<organism evidence="2 3">
    <name type="scientific">Chlorella sorokiniana</name>
    <name type="common">Freshwater green alga</name>
    <dbReference type="NCBI Taxonomy" id="3076"/>
    <lineage>
        <taxon>Eukaryota</taxon>
        <taxon>Viridiplantae</taxon>
        <taxon>Chlorophyta</taxon>
        <taxon>core chlorophytes</taxon>
        <taxon>Trebouxiophyceae</taxon>
        <taxon>Chlorellales</taxon>
        <taxon>Chlorellaceae</taxon>
        <taxon>Chlorella clade</taxon>
        <taxon>Chlorella</taxon>
    </lineage>
</organism>
<feature type="compositionally biased region" description="Low complexity" evidence="1">
    <location>
        <begin position="64"/>
        <end position="73"/>
    </location>
</feature>
<feature type="compositionally biased region" description="Low complexity" evidence="1">
    <location>
        <begin position="144"/>
        <end position="162"/>
    </location>
</feature>
<dbReference type="AlphaFoldDB" id="A0A2P6TBL0"/>
<feature type="compositionally biased region" description="Basic residues" evidence="1">
    <location>
        <begin position="1"/>
        <end position="10"/>
    </location>
</feature>
<proteinExistence type="predicted"/>
<name>A0A2P6TBL0_CHLSO</name>
<feature type="region of interest" description="Disordered" evidence="1">
    <location>
        <begin position="1"/>
        <end position="229"/>
    </location>
</feature>
<sequence length="366" mass="37110">MSGAPARRRAAALETTRPGAAPPPSRPLAATNPAAKALTKEELAAYAQQRKAEREREREERAAQLRATKLAAASKQAGDGAPSSWNPAGGSTSAATHARRPRQATGRVSQGSQAGSQPAPHPAASSSSSGASVSGGKEGRRSISSAAPGREAAAAEPPAAASCTALQGSGEPAQQQQQQQQQPALLVEGSSSSLKGGSGGGGLPAGAATARSAVAARPAADSGAEMDSAELEARRTQQMVDWGALLVQCTAVMAAERLLLGPAAPPDTAPPSAEQLPLSFGVRPPAEPAARCTAVQAQVAAALEALEQQRQLKLQMAAAEGLSEADRRLLEAEAAADLQAQALLAHWGTQAACEARVQQQEGSDWH</sequence>
<feature type="compositionally biased region" description="Low complexity" evidence="1">
    <location>
        <begin position="112"/>
        <end position="135"/>
    </location>
</feature>
<evidence type="ECO:0000256" key="1">
    <source>
        <dbReference type="SAM" id="MobiDB-lite"/>
    </source>
</evidence>
<evidence type="ECO:0000313" key="2">
    <source>
        <dbReference type="EMBL" id="PRW05926.1"/>
    </source>
</evidence>
<dbReference type="Proteomes" id="UP000239899">
    <property type="component" value="Unassembled WGS sequence"/>
</dbReference>
<feature type="compositionally biased region" description="Low complexity" evidence="1">
    <location>
        <begin position="205"/>
        <end position="223"/>
    </location>
</feature>
<accession>A0A2P6TBL0</accession>
<feature type="compositionally biased region" description="Basic and acidic residues" evidence="1">
    <location>
        <begin position="50"/>
        <end position="63"/>
    </location>
</feature>